<proteinExistence type="predicted"/>
<dbReference type="InterPro" id="IPR050256">
    <property type="entry name" value="Glycosyltransferase_2"/>
</dbReference>
<evidence type="ECO:0000313" key="2">
    <source>
        <dbReference type="EMBL" id="MBY5959947.1"/>
    </source>
</evidence>
<comment type="caution">
    <text evidence="2">The sequence shown here is derived from an EMBL/GenBank/DDBJ whole genome shotgun (WGS) entry which is preliminary data.</text>
</comment>
<protein>
    <submittedName>
        <fullName evidence="2">Glycosyltransferase family 2 protein</fullName>
    </submittedName>
</protein>
<dbReference type="Pfam" id="PF00535">
    <property type="entry name" value="Glycos_transf_2"/>
    <property type="match status" value="1"/>
</dbReference>
<dbReference type="AlphaFoldDB" id="A0A953HQK0"/>
<evidence type="ECO:0000259" key="1">
    <source>
        <dbReference type="Pfam" id="PF00535"/>
    </source>
</evidence>
<dbReference type="PANTHER" id="PTHR48090">
    <property type="entry name" value="UNDECAPRENYL-PHOSPHATE 4-DEOXY-4-FORMAMIDO-L-ARABINOSE TRANSFERASE-RELATED"/>
    <property type="match status" value="1"/>
</dbReference>
<dbReference type="Gene3D" id="3.90.550.10">
    <property type="entry name" value="Spore Coat Polysaccharide Biosynthesis Protein SpsA, Chain A"/>
    <property type="match status" value="1"/>
</dbReference>
<organism evidence="2 3">
    <name type="scientific">Membranihabitans marinus</name>
    <dbReference type="NCBI Taxonomy" id="1227546"/>
    <lineage>
        <taxon>Bacteria</taxon>
        <taxon>Pseudomonadati</taxon>
        <taxon>Bacteroidota</taxon>
        <taxon>Saprospiria</taxon>
        <taxon>Saprospirales</taxon>
        <taxon>Saprospiraceae</taxon>
        <taxon>Membranihabitans</taxon>
    </lineage>
</organism>
<keyword evidence="3" id="KW-1185">Reference proteome</keyword>
<dbReference type="EMBL" id="JAHVHU010000020">
    <property type="protein sequence ID" value="MBY5959947.1"/>
    <property type="molecule type" value="Genomic_DNA"/>
</dbReference>
<reference evidence="2" key="1">
    <citation type="submission" date="2021-06" db="EMBL/GenBank/DDBJ databases">
        <title>44 bacteria genomes isolated from Dapeng, Shenzhen.</title>
        <authorList>
            <person name="Zheng W."/>
            <person name="Yu S."/>
            <person name="Huang Y."/>
        </authorList>
    </citation>
    <scope>NUCLEOTIDE SEQUENCE</scope>
    <source>
        <strain evidence="2">DP5N28-2</strain>
    </source>
</reference>
<dbReference type="InterPro" id="IPR001173">
    <property type="entry name" value="Glyco_trans_2-like"/>
</dbReference>
<sequence>MIRGKKVIVVMPAYNAEKTLEMTYGEIPHDLVDEVILTDDSSKDRTVEYGRQLGIRHILVHEKNRGYGGNQKTCYEKALALGGEIIIMLHPDYQYTPQLIPAMASIIANDVYPVVLGSRILGRGALKGGMPRYKYIANRFLTFVQNLLLRQKLSEYHTGYRAFAAEVLQNLDLSANSDDFIFDNQMLAQIFYKGYEIGEVTCPTRYFDDASSINFRRSTRYGLGVLKTSLLYRLNKWGWVKSRIFHSG</sequence>
<name>A0A953HQK0_9BACT</name>
<dbReference type="PANTHER" id="PTHR48090:SF7">
    <property type="entry name" value="RFBJ PROTEIN"/>
    <property type="match status" value="1"/>
</dbReference>
<gene>
    <name evidence="2" type="ORF">KUV50_17475</name>
</gene>
<dbReference type="CDD" id="cd04179">
    <property type="entry name" value="DPM_DPG-synthase_like"/>
    <property type="match status" value="1"/>
</dbReference>
<dbReference type="SUPFAM" id="SSF53448">
    <property type="entry name" value="Nucleotide-diphospho-sugar transferases"/>
    <property type="match status" value="1"/>
</dbReference>
<feature type="domain" description="Glycosyltransferase 2-like" evidence="1">
    <location>
        <begin position="9"/>
        <end position="170"/>
    </location>
</feature>
<accession>A0A953HQK0</accession>
<dbReference type="Proteomes" id="UP000753961">
    <property type="component" value="Unassembled WGS sequence"/>
</dbReference>
<evidence type="ECO:0000313" key="3">
    <source>
        <dbReference type="Proteomes" id="UP000753961"/>
    </source>
</evidence>
<dbReference type="RefSeq" id="WP_222581483.1">
    <property type="nucleotide sequence ID" value="NZ_JAHVHU010000020.1"/>
</dbReference>
<dbReference type="InterPro" id="IPR029044">
    <property type="entry name" value="Nucleotide-diphossugar_trans"/>
</dbReference>